<dbReference type="EMBL" id="CP033932">
    <property type="protein sequence ID" value="AZB27108.1"/>
    <property type="molecule type" value="Genomic_DNA"/>
</dbReference>
<accession>A0A3G6TCY3</accession>
<evidence type="ECO:0000313" key="4">
    <source>
        <dbReference type="Proteomes" id="UP000271193"/>
    </source>
</evidence>
<evidence type="ECO:0000256" key="1">
    <source>
        <dbReference type="SAM" id="Phobius"/>
    </source>
</evidence>
<dbReference type="InterPro" id="IPR011990">
    <property type="entry name" value="TPR-like_helical_dom_sf"/>
</dbReference>
<dbReference type="Gene3D" id="1.25.40.10">
    <property type="entry name" value="Tetratricopeptide repeat domain"/>
    <property type="match status" value="2"/>
</dbReference>
<reference evidence="4" key="1">
    <citation type="submission" date="2018-11" db="EMBL/GenBank/DDBJ databases">
        <title>Proposal to divide the Flavobacteriaceae and reorganize its genera based on Amino Acid Identity values calculated from whole genome sequences.</title>
        <authorList>
            <person name="Nicholson A.C."/>
            <person name="Gulvik C.A."/>
            <person name="Whitney A.M."/>
            <person name="Humrighouse B.W."/>
            <person name="Bell M."/>
            <person name="Holmes B."/>
            <person name="Steigerwalt A.G."/>
            <person name="Villarma A."/>
            <person name="Sheth M."/>
            <person name="Batra D."/>
            <person name="Pryor J."/>
            <person name="Bernardet J.-F."/>
            <person name="Hugo C."/>
            <person name="Kampfer P."/>
            <person name="Newman J."/>
            <person name="McQuiston J.R."/>
        </authorList>
    </citation>
    <scope>NUCLEOTIDE SEQUENCE [LARGE SCALE GENOMIC DNA]</scope>
    <source>
        <strain evidence="4">G0229</strain>
    </source>
</reference>
<dbReference type="Gene3D" id="1.10.10.10">
    <property type="entry name" value="Winged helix-like DNA-binding domain superfamily/Winged helix DNA-binding domain"/>
    <property type="match status" value="1"/>
</dbReference>
<dbReference type="SUPFAM" id="SSF46894">
    <property type="entry name" value="C-terminal effector domain of the bipartite response regulators"/>
    <property type="match status" value="1"/>
</dbReference>
<keyword evidence="4" id="KW-1185">Reference proteome</keyword>
<feature type="transmembrane region" description="Helical" evidence="1">
    <location>
        <begin position="362"/>
        <end position="382"/>
    </location>
</feature>
<dbReference type="AlphaFoldDB" id="A0A3G6TCY3"/>
<organism evidence="3 4">
    <name type="scientific">Chryseobacterium bernardetii</name>
    <dbReference type="NCBI Taxonomy" id="1241978"/>
    <lineage>
        <taxon>Bacteria</taxon>
        <taxon>Pseudomonadati</taxon>
        <taxon>Bacteroidota</taxon>
        <taxon>Flavobacteriia</taxon>
        <taxon>Flavobacteriales</taxon>
        <taxon>Weeksellaceae</taxon>
        <taxon>Chryseobacterium group</taxon>
        <taxon>Chryseobacterium</taxon>
    </lineage>
</organism>
<protein>
    <recommendedName>
        <fullName evidence="2">HTH luxR-type domain-containing protein</fullName>
    </recommendedName>
</protein>
<dbReference type="Pfam" id="PF00196">
    <property type="entry name" value="GerE"/>
    <property type="match status" value="1"/>
</dbReference>
<dbReference type="PROSITE" id="PS00622">
    <property type="entry name" value="HTH_LUXR_1"/>
    <property type="match status" value="1"/>
</dbReference>
<gene>
    <name evidence="3" type="ORF">EG339_22230</name>
</gene>
<keyword evidence="1" id="KW-0812">Transmembrane</keyword>
<dbReference type="SMART" id="SM00421">
    <property type="entry name" value="HTH_LUXR"/>
    <property type="match status" value="1"/>
</dbReference>
<dbReference type="GO" id="GO:0006355">
    <property type="term" value="P:regulation of DNA-templated transcription"/>
    <property type="evidence" value="ECO:0007669"/>
    <property type="project" value="InterPro"/>
</dbReference>
<feature type="domain" description="HTH luxR-type" evidence="2">
    <location>
        <begin position="442"/>
        <end position="506"/>
    </location>
</feature>
<dbReference type="InterPro" id="IPR000792">
    <property type="entry name" value="Tscrpt_reg_LuxR_C"/>
</dbReference>
<proteinExistence type="predicted"/>
<evidence type="ECO:0000259" key="2">
    <source>
        <dbReference type="PROSITE" id="PS50043"/>
    </source>
</evidence>
<sequence>MFCSICIVNQFFGQYRGYFRHCINEYKIIEFMNRNNDINLKVHRIFLYLFIAISFCSCGKKIDIREIDNALLKKNEKLRLEGKDTELITLNNEMIRRSKEGGYPKGEALGYINLANTYGMMGKYKTSHEYLKFAEKIITRLHDNFLYAKLYHEYGQINYVTGLVNTALSYNAKAIYYGKKLDEKGWLLGNMYEQRADFISSTYKDSALIYRHRGFSLDPSAINASLIGNYHLHQTKSLDSATFYNNKALSLLKDTEVGTVRQGIIYDFYADLLSEKKEFKKALDFYKEAADILVKTKRINKLPDIYRHIAFAYQNLNDQKMEDVYNFKAEELDQRLKASGNEAIDLSLSEIIEQKNKDNVNLIFIAIGVLILTVGAILFLVVRNRKYEKENKDSEKSTSSTYPVKERISKEDFTELLDLAKSNDLKFIKRFEEVNPGLFQNILKINPQLTKSELSLCAMIWLGFSSKDIADFTFIQHRSVQTKKGRLRKKLNISSETDLYSFFTSL</sequence>
<evidence type="ECO:0000313" key="3">
    <source>
        <dbReference type="EMBL" id="AZB27108.1"/>
    </source>
</evidence>
<dbReference type="GO" id="GO:0003677">
    <property type="term" value="F:DNA binding"/>
    <property type="evidence" value="ECO:0007669"/>
    <property type="project" value="InterPro"/>
</dbReference>
<dbReference type="SUPFAM" id="SSF48452">
    <property type="entry name" value="TPR-like"/>
    <property type="match status" value="2"/>
</dbReference>
<keyword evidence="1" id="KW-1133">Transmembrane helix</keyword>
<dbReference type="InterPro" id="IPR016032">
    <property type="entry name" value="Sig_transdc_resp-reg_C-effctor"/>
</dbReference>
<name>A0A3G6TCY3_9FLAO</name>
<keyword evidence="1" id="KW-0472">Membrane</keyword>
<dbReference type="PROSITE" id="PS50043">
    <property type="entry name" value="HTH_LUXR_2"/>
    <property type="match status" value="1"/>
</dbReference>
<dbReference type="InterPro" id="IPR036388">
    <property type="entry name" value="WH-like_DNA-bd_sf"/>
</dbReference>
<dbReference type="Proteomes" id="UP000271193">
    <property type="component" value="Chromosome"/>
</dbReference>
<dbReference type="KEGG" id="cben:EG339_22230"/>